<dbReference type="Proteomes" id="UP001140094">
    <property type="component" value="Unassembled WGS sequence"/>
</dbReference>
<feature type="compositionally biased region" description="Acidic residues" evidence="1">
    <location>
        <begin position="35"/>
        <end position="47"/>
    </location>
</feature>
<name>A0A9W8HP62_9FUNG</name>
<comment type="caution">
    <text evidence="2">The sequence shown here is derived from an EMBL/GenBank/DDBJ whole genome shotgun (WGS) entry which is preliminary data.</text>
</comment>
<sequence length="108" mass="11454">MSSAGSRSPEAAGTSNYDELFDNASDAQSPAREAGEEDGEESFEDKDNEVSALAAMPKIPKRVRTTSNVNEDAGAENGSDDGQVPEQSETLEDPGNTEQEPVHPKQAE</sequence>
<evidence type="ECO:0000256" key="1">
    <source>
        <dbReference type="SAM" id="MobiDB-lite"/>
    </source>
</evidence>
<dbReference type="OrthoDB" id="21124at2759"/>
<evidence type="ECO:0000313" key="2">
    <source>
        <dbReference type="EMBL" id="KAJ2795741.1"/>
    </source>
</evidence>
<organism evidence="2 3">
    <name type="scientific">Coemansia guatemalensis</name>
    <dbReference type="NCBI Taxonomy" id="2761395"/>
    <lineage>
        <taxon>Eukaryota</taxon>
        <taxon>Fungi</taxon>
        <taxon>Fungi incertae sedis</taxon>
        <taxon>Zoopagomycota</taxon>
        <taxon>Kickxellomycotina</taxon>
        <taxon>Kickxellomycetes</taxon>
        <taxon>Kickxellales</taxon>
        <taxon>Kickxellaceae</taxon>
        <taxon>Coemansia</taxon>
    </lineage>
</organism>
<evidence type="ECO:0000313" key="3">
    <source>
        <dbReference type="Proteomes" id="UP001140094"/>
    </source>
</evidence>
<gene>
    <name evidence="2" type="ORF">H4R20_005780</name>
</gene>
<accession>A0A9W8HP62</accession>
<dbReference type="EMBL" id="JANBUO010002098">
    <property type="protein sequence ID" value="KAJ2795741.1"/>
    <property type="molecule type" value="Genomic_DNA"/>
</dbReference>
<feature type="non-terminal residue" evidence="2">
    <location>
        <position position="108"/>
    </location>
</feature>
<feature type="region of interest" description="Disordered" evidence="1">
    <location>
        <begin position="1"/>
        <end position="108"/>
    </location>
</feature>
<keyword evidence="3" id="KW-1185">Reference proteome</keyword>
<reference evidence="2" key="1">
    <citation type="submission" date="2022-07" db="EMBL/GenBank/DDBJ databases">
        <title>Phylogenomic reconstructions and comparative analyses of Kickxellomycotina fungi.</title>
        <authorList>
            <person name="Reynolds N.K."/>
            <person name="Stajich J.E."/>
            <person name="Barry K."/>
            <person name="Grigoriev I.V."/>
            <person name="Crous P."/>
            <person name="Smith M.E."/>
        </authorList>
    </citation>
    <scope>NUCLEOTIDE SEQUENCE</scope>
    <source>
        <strain evidence="2">NRRL 1565</strain>
    </source>
</reference>
<protein>
    <submittedName>
        <fullName evidence="2">Uncharacterized protein</fullName>
    </submittedName>
</protein>
<dbReference type="AlphaFoldDB" id="A0A9W8HP62"/>
<proteinExistence type="predicted"/>